<dbReference type="OrthoDB" id="5361176at2759"/>
<feature type="transmembrane region" description="Helical" evidence="2">
    <location>
        <begin position="459"/>
        <end position="479"/>
    </location>
</feature>
<reference evidence="3" key="1">
    <citation type="submission" date="2020-04" db="EMBL/GenBank/DDBJ databases">
        <title>Genome Assembly and Annotation of Botryosphaeria dothidea sdau 11-99, a Latent Pathogen of Apple Fruit Ring Rot in China.</title>
        <authorList>
            <person name="Yu C."/>
            <person name="Diao Y."/>
            <person name="Lu Q."/>
            <person name="Zhao J."/>
            <person name="Cui S."/>
            <person name="Peng C."/>
            <person name="He B."/>
            <person name="Liu H."/>
        </authorList>
    </citation>
    <scope>NUCLEOTIDE SEQUENCE [LARGE SCALE GENOMIC DNA]</scope>
    <source>
        <strain evidence="3">Sdau11-99</strain>
    </source>
</reference>
<keyword evidence="2" id="KW-1133">Transmembrane helix</keyword>
<comment type="caution">
    <text evidence="3">The sequence shown here is derived from an EMBL/GenBank/DDBJ whole genome shotgun (WGS) entry which is preliminary data.</text>
</comment>
<dbReference type="Gene3D" id="1.20.58.340">
    <property type="entry name" value="Magnesium transport protein CorA, transmembrane region"/>
    <property type="match status" value="1"/>
</dbReference>
<gene>
    <name evidence="3" type="ORF">GTA08_BOTSDO05944</name>
</gene>
<evidence type="ECO:0000256" key="1">
    <source>
        <dbReference type="SAM" id="MobiDB-lite"/>
    </source>
</evidence>
<evidence type="ECO:0000313" key="3">
    <source>
        <dbReference type="EMBL" id="KAF4306155.1"/>
    </source>
</evidence>
<dbReference type="GO" id="GO:0046873">
    <property type="term" value="F:metal ion transmembrane transporter activity"/>
    <property type="evidence" value="ECO:0007669"/>
    <property type="project" value="InterPro"/>
</dbReference>
<accession>A0A8H4IR56</accession>
<dbReference type="GO" id="GO:0016020">
    <property type="term" value="C:membrane"/>
    <property type="evidence" value="ECO:0007669"/>
    <property type="project" value="InterPro"/>
</dbReference>
<evidence type="ECO:0000256" key="2">
    <source>
        <dbReference type="SAM" id="Phobius"/>
    </source>
</evidence>
<feature type="region of interest" description="Disordered" evidence="1">
    <location>
        <begin position="538"/>
        <end position="577"/>
    </location>
</feature>
<proteinExistence type="predicted"/>
<keyword evidence="4" id="KW-1185">Reference proteome</keyword>
<evidence type="ECO:0000313" key="4">
    <source>
        <dbReference type="Proteomes" id="UP000572817"/>
    </source>
</evidence>
<organism evidence="3 4">
    <name type="scientific">Botryosphaeria dothidea</name>
    <dbReference type="NCBI Taxonomy" id="55169"/>
    <lineage>
        <taxon>Eukaryota</taxon>
        <taxon>Fungi</taxon>
        <taxon>Dikarya</taxon>
        <taxon>Ascomycota</taxon>
        <taxon>Pezizomycotina</taxon>
        <taxon>Dothideomycetes</taxon>
        <taxon>Dothideomycetes incertae sedis</taxon>
        <taxon>Botryosphaeriales</taxon>
        <taxon>Botryosphaeriaceae</taxon>
        <taxon>Botryosphaeria</taxon>
    </lineage>
</organism>
<dbReference type="AlphaFoldDB" id="A0A8H4IR56"/>
<name>A0A8H4IR56_9PEZI</name>
<protein>
    <submittedName>
        <fullName evidence="3">Mg2+ transporter protein CorA-like/Zinc transport protein ZntB</fullName>
    </submittedName>
</protein>
<keyword evidence="2" id="KW-0812">Transmembrane</keyword>
<keyword evidence="2" id="KW-0472">Membrane</keyword>
<dbReference type="EMBL" id="WWBZ02000033">
    <property type="protein sequence ID" value="KAF4306155.1"/>
    <property type="molecule type" value="Genomic_DNA"/>
</dbReference>
<feature type="transmembrane region" description="Helical" evidence="2">
    <location>
        <begin position="485"/>
        <end position="509"/>
    </location>
</feature>
<sequence length="618" mass="71673">MKKKMPFNNLIDQRSIVELPDEWLYNYPNFLDFNPNMEDLSEAIEHNESDTGKYISHAIDDFTRRHPGGGSPIFLNEYWKGSVIDVPKSVQTKVGKTSAKAVTLEEDIKIYRSQEMYMKLKSKRVVQDSKKRLIWLPNLDRDTALLCFLSSPESERTYVSSFFDRHDHREKFFSDDATAALNLWKTEFHLSFYQLLDRDERSEYNVLSFLGDPRQELKKAAIGFLFIGDFFDRYWTCRVCEHDPQQNLDNSLGFKDNHKNETKLQLRLKYLIKPKLPGTDQERRPWRQRKVLELLIFDHMLEAMKKSYNDMTQDTSKHLIDLFPQDTNVPSPRSGVLAVSNALFSSPMDNDTYLRFSKDWPPFQYTLQVMEDDLKENIEKIALWRTREKDREPKRPRWTRNDERKYRSAITRLSISNNQKVRELERHLSNIQSLRMSLTSRLGSTRNELSFQSAENVRFSTYVTVVFLPLGFATAIFSMNDTPMSAALIGMVITAVIALFLTIVALVNAQRLDQKVFRPILQGSRALKRLIRGLFPSEKSSTDSDEGSQDGGSSSRSFAKPVEGGGEDGGDSPEHKERFYKPFFQKIKRLRNKREGHQGLPVVDEMASDGLVRYSRSG</sequence>
<dbReference type="Proteomes" id="UP000572817">
    <property type="component" value="Unassembled WGS sequence"/>
</dbReference>